<dbReference type="RefSeq" id="WP_086632161.1">
    <property type="nucleotide sequence ID" value="NZ_JOPB01000005.1"/>
</dbReference>
<proteinExistence type="predicted"/>
<dbReference type="EMBL" id="JOPB01000005">
    <property type="protein sequence ID" value="OUI78735.1"/>
    <property type="molecule type" value="Genomic_DNA"/>
</dbReference>
<dbReference type="Pfam" id="PF06325">
    <property type="entry name" value="PrmA"/>
    <property type="match status" value="1"/>
</dbReference>
<keyword evidence="3" id="KW-0689">Ribosomal protein</keyword>
<dbReference type="InterPro" id="IPR050078">
    <property type="entry name" value="Ribosomal_L11_MeTrfase_PrmA"/>
</dbReference>
<evidence type="ECO:0000256" key="2">
    <source>
        <dbReference type="ARBA" id="ARBA00022679"/>
    </source>
</evidence>
<dbReference type="SUPFAM" id="SSF53335">
    <property type="entry name" value="S-adenosyl-L-methionine-dependent methyltransferases"/>
    <property type="match status" value="1"/>
</dbReference>
<dbReference type="InterPro" id="IPR029063">
    <property type="entry name" value="SAM-dependent_MTases_sf"/>
</dbReference>
<dbReference type="Proteomes" id="UP000194946">
    <property type="component" value="Unassembled WGS sequence"/>
</dbReference>
<keyword evidence="4" id="KW-1185">Reference proteome</keyword>
<dbReference type="PANTHER" id="PTHR43648">
    <property type="entry name" value="ELECTRON TRANSFER FLAVOPROTEIN BETA SUBUNIT LYSINE METHYLTRANSFERASE"/>
    <property type="match status" value="1"/>
</dbReference>
<gene>
    <name evidence="3" type="ORF">HK18_07590</name>
</gene>
<dbReference type="GO" id="GO:0032259">
    <property type="term" value="P:methylation"/>
    <property type="evidence" value="ECO:0007669"/>
    <property type="project" value="UniProtKB-KW"/>
</dbReference>
<keyword evidence="1 3" id="KW-0489">Methyltransferase</keyword>
<evidence type="ECO:0000313" key="4">
    <source>
        <dbReference type="Proteomes" id="UP000194946"/>
    </source>
</evidence>
<organism evidence="3 4">
    <name type="scientific">Commensalibacter intestini</name>
    <dbReference type="NCBI Taxonomy" id="479936"/>
    <lineage>
        <taxon>Bacteria</taxon>
        <taxon>Pseudomonadati</taxon>
        <taxon>Pseudomonadota</taxon>
        <taxon>Alphaproteobacteria</taxon>
        <taxon>Acetobacterales</taxon>
        <taxon>Acetobacteraceae</taxon>
    </lineage>
</organism>
<accession>A0A251ZVN4</accession>
<keyword evidence="2 3" id="KW-0808">Transferase</keyword>
<reference evidence="4" key="1">
    <citation type="submission" date="2014-06" db="EMBL/GenBank/DDBJ databases">
        <authorList>
            <person name="Winans N.J."/>
            <person name="Newell P.D."/>
            <person name="Douglas A.E."/>
        </authorList>
    </citation>
    <scope>NUCLEOTIDE SEQUENCE [LARGE SCALE GENOMIC DNA]</scope>
    <source>
        <strain evidence="4">DmL_052</strain>
    </source>
</reference>
<evidence type="ECO:0000256" key="1">
    <source>
        <dbReference type="ARBA" id="ARBA00022603"/>
    </source>
</evidence>
<sequence length="219" mass="24441">MTNFSQFENLITHHTALEKTDFVPEIILYQASEITPIWQVTESWLNHQNIEPPFWAFAWPGGKAIARYILDNPKLVKDKKVLDFAAGCGIAAIAAAKSGAAYIEVADIDPLAQKSCALNAKVNHVLLDKNSNDVVGQACAWDIIFCGDVCYEAPMTQHIWPWLKECAKQGATVFIADPGRSYLPKKELTPVCTYDIPTTLELEDCQLRKTVLYQINISQ</sequence>
<keyword evidence="3" id="KW-0687">Ribonucleoprotein</keyword>
<dbReference type="Gene3D" id="3.40.50.150">
    <property type="entry name" value="Vaccinia Virus protein VP39"/>
    <property type="match status" value="1"/>
</dbReference>
<dbReference type="GO" id="GO:0016279">
    <property type="term" value="F:protein-lysine N-methyltransferase activity"/>
    <property type="evidence" value="ECO:0007669"/>
    <property type="project" value="TreeGrafter"/>
</dbReference>
<protein>
    <submittedName>
        <fullName evidence="3">50S ribosomal protein L11 methyltransferase</fullName>
    </submittedName>
</protein>
<dbReference type="PANTHER" id="PTHR43648:SF1">
    <property type="entry name" value="ELECTRON TRANSFER FLAVOPROTEIN BETA SUBUNIT LYSINE METHYLTRANSFERASE"/>
    <property type="match status" value="1"/>
</dbReference>
<name>A0A251ZVN4_9PROT</name>
<dbReference type="GO" id="GO:0005840">
    <property type="term" value="C:ribosome"/>
    <property type="evidence" value="ECO:0007669"/>
    <property type="project" value="UniProtKB-KW"/>
</dbReference>
<dbReference type="AlphaFoldDB" id="A0A251ZVN4"/>
<evidence type="ECO:0000313" key="3">
    <source>
        <dbReference type="EMBL" id="OUI78735.1"/>
    </source>
</evidence>
<comment type="caution">
    <text evidence="3">The sequence shown here is derived from an EMBL/GenBank/DDBJ whole genome shotgun (WGS) entry which is preliminary data.</text>
</comment>